<keyword evidence="2" id="KW-1185">Reference proteome</keyword>
<dbReference type="Pfam" id="PF13642">
    <property type="entry name" value="DUF4144"/>
    <property type="match status" value="1"/>
</dbReference>
<reference evidence="1 2" key="1">
    <citation type="submission" date="2014-09" db="EMBL/GenBank/DDBJ databases">
        <title>Vibrio maritimus JCM 19235. (C45) whole genome shotgun sequence.</title>
        <authorList>
            <person name="Sawabe T."/>
            <person name="Meirelles P."/>
            <person name="Nakanishi M."/>
            <person name="Sayaka M."/>
            <person name="Hattori M."/>
            <person name="Ohkuma M."/>
        </authorList>
    </citation>
    <scope>NUCLEOTIDE SEQUENCE [LARGE SCALE GENOMIC DNA]</scope>
    <source>
        <strain evidence="2">JCM19235</strain>
    </source>
</reference>
<organism evidence="1 2">
    <name type="scientific">Vibrio maritimus</name>
    <dbReference type="NCBI Taxonomy" id="990268"/>
    <lineage>
        <taxon>Bacteria</taxon>
        <taxon>Pseudomonadati</taxon>
        <taxon>Pseudomonadota</taxon>
        <taxon>Gammaproteobacteria</taxon>
        <taxon>Vibrionales</taxon>
        <taxon>Vibrionaceae</taxon>
        <taxon>Vibrio</taxon>
    </lineage>
</organism>
<name>A0A090SI82_9VIBR</name>
<evidence type="ECO:0000313" key="2">
    <source>
        <dbReference type="Proteomes" id="UP000029228"/>
    </source>
</evidence>
<dbReference type="Proteomes" id="UP000029228">
    <property type="component" value="Unassembled WGS sequence"/>
</dbReference>
<dbReference type="InterPro" id="IPR025284">
    <property type="entry name" value="DUF4144"/>
</dbReference>
<dbReference type="AlphaFoldDB" id="A0A090SI82"/>
<comment type="caution">
    <text evidence="1">The sequence shown here is derived from an EMBL/GenBank/DDBJ whole genome shotgun (WGS) entry which is preliminary data.</text>
</comment>
<evidence type="ECO:0000313" key="1">
    <source>
        <dbReference type="EMBL" id="GAL19162.1"/>
    </source>
</evidence>
<dbReference type="Gene3D" id="2.40.10.320">
    <property type="entry name" value="Uncharacterised protein PF13642 yp_926445, N-terminal domain"/>
    <property type="match status" value="1"/>
</dbReference>
<dbReference type="Gene3D" id="1.10.8.650">
    <property type="entry name" value="Uncharacterised protein PF13642 yp_926445, C-terminal domain"/>
    <property type="match status" value="1"/>
</dbReference>
<protein>
    <submittedName>
        <fullName evidence="1">Uncharacterized protein</fullName>
    </submittedName>
</protein>
<dbReference type="STRING" id="990268.JCM19235_2585"/>
<gene>
    <name evidence="1" type="ORF">JCM19235_2585</name>
</gene>
<proteinExistence type="predicted"/>
<accession>A0A090SI82</accession>
<sequence length="107" mass="11975">MINWPCLLKLEGDDELIYIASEVSLTDELNSLIHSDEDILVDSYGQVYGVTTDSRGILALEYKHETLTLEDVTILVQTHQFSLAQLCLTKIQFNSIAEAIHALHSAQ</sequence>
<dbReference type="EMBL" id="BBMR01000003">
    <property type="protein sequence ID" value="GAL19162.1"/>
    <property type="molecule type" value="Genomic_DNA"/>
</dbReference>
<dbReference type="OrthoDB" id="5771593at2"/>